<organism evidence="1 2">
    <name type="scientific">Rhizophagus irregularis</name>
    <dbReference type="NCBI Taxonomy" id="588596"/>
    <lineage>
        <taxon>Eukaryota</taxon>
        <taxon>Fungi</taxon>
        <taxon>Fungi incertae sedis</taxon>
        <taxon>Mucoromycota</taxon>
        <taxon>Glomeromycotina</taxon>
        <taxon>Glomeromycetes</taxon>
        <taxon>Glomerales</taxon>
        <taxon>Glomeraceae</taxon>
        <taxon>Rhizophagus</taxon>
    </lineage>
</organism>
<proteinExistence type="predicted"/>
<gene>
    <name evidence="1" type="ORF">RhiirA4_467682</name>
</gene>
<evidence type="ECO:0008006" key="3">
    <source>
        <dbReference type="Google" id="ProtNLM"/>
    </source>
</evidence>
<evidence type="ECO:0000313" key="1">
    <source>
        <dbReference type="EMBL" id="PKY50921.1"/>
    </source>
</evidence>
<accession>A0A2I1GWA8</accession>
<protein>
    <recommendedName>
        <fullName evidence="3">Protein kinase domain-containing protein</fullName>
    </recommendedName>
</protein>
<dbReference type="AlphaFoldDB" id="A0A2I1GWA8"/>
<comment type="caution">
    <text evidence="1">The sequence shown here is derived from an EMBL/GenBank/DDBJ whole genome shotgun (WGS) entry which is preliminary data.</text>
</comment>
<evidence type="ECO:0000313" key="2">
    <source>
        <dbReference type="Proteomes" id="UP000234323"/>
    </source>
</evidence>
<dbReference type="EMBL" id="LLXI01000942">
    <property type="protein sequence ID" value="PKY50921.1"/>
    <property type="molecule type" value="Genomic_DNA"/>
</dbReference>
<dbReference type="VEuPathDB" id="FungiDB:FUN_021851"/>
<dbReference type="Proteomes" id="UP000234323">
    <property type="component" value="Unassembled WGS sequence"/>
</dbReference>
<name>A0A2I1GWA8_9GLOM</name>
<sequence>MLKLYEYEGFDFNSIKVIGFGKVYVEPAKWKNANQYFVLKSFNPTATEIIHEILTKIQLYINKIEHCDLHSVNKRNQIIIKSTDDDLDVISVLINKNTIKIKDHNKVLRHSLKKGILNTKVALKYSYRLQMAYWNENYWKECEECKECSKQYTNVKYKWCKPCKINCLKNNFTNWTSGNEKIDGFIQETQLQVNVYNDIIFEWLPFNQFCNIKKIGKGNFTMTVFSAIWKNGPLNYDYNKMELKRMFNKNVSLNFLQNMSVDEFLTKV</sequence>
<keyword evidence="2" id="KW-1185">Reference proteome</keyword>
<reference evidence="1 2" key="1">
    <citation type="submission" date="2015-10" db="EMBL/GenBank/DDBJ databases">
        <title>Genome analyses suggest a sexual origin of heterokaryosis in a supposedly ancient asexual fungus.</title>
        <authorList>
            <person name="Ropars J."/>
            <person name="Sedzielewska K."/>
            <person name="Noel J."/>
            <person name="Charron P."/>
            <person name="Farinelli L."/>
            <person name="Marton T."/>
            <person name="Kruger M."/>
            <person name="Pelin A."/>
            <person name="Brachmann A."/>
            <person name="Corradi N."/>
        </authorList>
    </citation>
    <scope>NUCLEOTIDE SEQUENCE [LARGE SCALE GENOMIC DNA]</scope>
    <source>
        <strain evidence="1 2">A4</strain>
    </source>
</reference>